<dbReference type="Proteomes" id="UP000516957">
    <property type="component" value="Unassembled WGS sequence"/>
</dbReference>
<comment type="caution">
    <text evidence="2">The sequence shown here is derived from an EMBL/GenBank/DDBJ whole genome shotgun (WGS) entry which is preliminary data.</text>
</comment>
<name>A0A7Y9F0E6_9ACTN</name>
<protein>
    <submittedName>
        <fullName evidence="2">Septal ring factor EnvC (AmiA/AmiB activator)</fullName>
    </submittedName>
</protein>
<dbReference type="AlphaFoldDB" id="A0A7Y9F0E6"/>
<evidence type="ECO:0000313" key="2">
    <source>
        <dbReference type="EMBL" id="NYD57302.1"/>
    </source>
</evidence>
<accession>A0A7Y9F0E6</accession>
<evidence type="ECO:0000313" key="3">
    <source>
        <dbReference type="Proteomes" id="UP000516957"/>
    </source>
</evidence>
<dbReference type="SUPFAM" id="SSF140453">
    <property type="entry name" value="EsxAB dimer-like"/>
    <property type="match status" value="1"/>
</dbReference>
<organism evidence="2 3">
    <name type="scientific">Nocardioides marinisabuli</name>
    <dbReference type="NCBI Taxonomy" id="419476"/>
    <lineage>
        <taxon>Bacteria</taxon>
        <taxon>Bacillati</taxon>
        <taxon>Actinomycetota</taxon>
        <taxon>Actinomycetes</taxon>
        <taxon>Propionibacteriales</taxon>
        <taxon>Nocardioidaceae</taxon>
        <taxon>Nocardioides</taxon>
    </lineage>
</organism>
<evidence type="ECO:0000256" key="1">
    <source>
        <dbReference type="SAM" id="Coils"/>
    </source>
</evidence>
<dbReference type="InterPro" id="IPR036689">
    <property type="entry name" value="ESAT-6-like_sf"/>
</dbReference>
<dbReference type="Gene3D" id="1.10.287.1060">
    <property type="entry name" value="ESAT-6-like"/>
    <property type="match status" value="1"/>
</dbReference>
<proteinExistence type="predicted"/>
<dbReference type="EMBL" id="JACCBE010000001">
    <property type="protein sequence ID" value="NYD57302.1"/>
    <property type="molecule type" value="Genomic_DNA"/>
</dbReference>
<gene>
    <name evidence="2" type="ORF">BKA08_001540</name>
</gene>
<keyword evidence="1" id="KW-0175">Coiled coil</keyword>
<feature type="coiled-coil region" evidence="1">
    <location>
        <begin position="61"/>
        <end position="102"/>
    </location>
</feature>
<sequence length="127" mass="13492">MTADPAAIRSLARALHEQGDDVRAEADRLVALTEAAGWQGRAGEALLGRVREQGAALRRCAARHDDAAAALERHAEAVEERLALLLAAARRAEELLDDARALPDLLPEVLPDGLPDLLPDALRGVVA</sequence>
<dbReference type="RefSeq" id="WP_179615090.1">
    <property type="nucleotide sequence ID" value="NZ_CP059163.1"/>
</dbReference>
<keyword evidence="3" id="KW-1185">Reference proteome</keyword>
<reference evidence="2 3" key="1">
    <citation type="submission" date="2020-07" db="EMBL/GenBank/DDBJ databases">
        <title>Sequencing the genomes of 1000 actinobacteria strains.</title>
        <authorList>
            <person name="Klenk H.-P."/>
        </authorList>
    </citation>
    <scope>NUCLEOTIDE SEQUENCE [LARGE SCALE GENOMIC DNA]</scope>
    <source>
        <strain evidence="2 3">DSM 18965</strain>
    </source>
</reference>